<dbReference type="Proteomes" id="UP000001593">
    <property type="component" value="Unassembled WGS sequence"/>
</dbReference>
<dbReference type="GO" id="GO:0000139">
    <property type="term" value="C:Golgi membrane"/>
    <property type="evidence" value="ECO:0007669"/>
    <property type="project" value="UniProtKB-SubCell"/>
</dbReference>
<dbReference type="HOGENOM" id="CLU_048643_3_3_1"/>
<dbReference type="PhylomeDB" id="A7SFC4"/>
<keyword evidence="4 12" id="KW-0813">Transport</keyword>
<dbReference type="InterPro" id="IPR004316">
    <property type="entry name" value="SWEET_rpt"/>
</dbReference>
<dbReference type="OMA" id="MIFCNCY"/>
<evidence type="ECO:0000256" key="2">
    <source>
        <dbReference type="ARBA" id="ARBA00004653"/>
    </source>
</evidence>
<feature type="transmembrane region" description="Helical" evidence="12">
    <location>
        <begin position="185"/>
        <end position="204"/>
    </location>
</feature>
<gene>
    <name evidence="13" type="ORF">NEMVEDRAFT_v1g244871</name>
</gene>
<evidence type="ECO:0000256" key="8">
    <source>
        <dbReference type="ARBA" id="ARBA00022737"/>
    </source>
</evidence>
<dbReference type="GO" id="GO:0016020">
    <property type="term" value="C:membrane"/>
    <property type="evidence" value="ECO:0000318"/>
    <property type="project" value="GO_Central"/>
</dbReference>
<dbReference type="OrthoDB" id="409725at2759"/>
<keyword evidence="7 12" id="KW-0812">Transmembrane</keyword>
<reference evidence="13 14" key="1">
    <citation type="journal article" date="2007" name="Science">
        <title>Sea anemone genome reveals ancestral eumetazoan gene repertoire and genomic organization.</title>
        <authorList>
            <person name="Putnam N.H."/>
            <person name="Srivastava M."/>
            <person name="Hellsten U."/>
            <person name="Dirks B."/>
            <person name="Chapman J."/>
            <person name="Salamov A."/>
            <person name="Terry A."/>
            <person name="Shapiro H."/>
            <person name="Lindquist E."/>
            <person name="Kapitonov V.V."/>
            <person name="Jurka J."/>
            <person name="Genikhovich G."/>
            <person name="Grigoriev I.V."/>
            <person name="Lucas S.M."/>
            <person name="Steele R.E."/>
            <person name="Finnerty J.R."/>
            <person name="Technau U."/>
            <person name="Martindale M.Q."/>
            <person name="Rokhsar D.S."/>
        </authorList>
    </citation>
    <scope>NUCLEOTIDE SEQUENCE [LARGE SCALE GENOMIC DNA]</scope>
    <source>
        <strain evidence="14">CH2 X CH6</strain>
    </source>
</reference>
<dbReference type="EMBL" id="DS469643">
    <property type="protein sequence ID" value="EDO37599.1"/>
    <property type="molecule type" value="Genomic_DNA"/>
</dbReference>
<dbReference type="Gene3D" id="1.20.1280.290">
    <property type="match status" value="2"/>
</dbReference>
<keyword evidence="6 12" id="KW-0762">Sugar transport</keyword>
<accession>A7SFC4</accession>
<dbReference type="GO" id="GO:0008643">
    <property type="term" value="P:carbohydrate transport"/>
    <property type="evidence" value="ECO:0000318"/>
    <property type="project" value="GO_Central"/>
</dbReference>
<keyword evidence="14" id="KW-1185">Reference proteome</keyword>
<keyword evidence="11 12" id="KW-0472">Membrane</keyword>
<comment type="subcellular location">
    <subcellularLocation>
        <location evidence="1 12">Cell membrane</location>
        <topology evidence="1 12">Multi-pass membrane protein</topology>
    </subcellularLocation>
    <subcellularLocation>
        <location evidence="2">Golgi apparatus membrane</location>
        <topology evidence="2">Multi-pass membrane protein</topology>
    </subcellularLocation>
</comment>
<evidence type="ECO:0000256" key="9">
    <source>
        <dbReference type="ARBA" id="ARBA00022989"/>
    </source>
</evidence>
<feature type="transmembrane region" description="Helical" evidence="12">
    <location>
        <begin position="6"/>
        <end position="27"/>
    </location>
</feature>
<evidence type="ECO:0000256" key="7">
    <source>
        <dbReference type="ARBA" id="ARBA00022692"/>
    </source>
</evidence>
<protein>
    <recommendedName>
        <fullName evidence="12">Sugar transporter SWEET</fullName>
    </recommendedName>
</protein>
<evidence type="ECO:0000256" key="1">
    <source>
        <dbReference type="ARBA" id="ARBA00004651"/>
    </source>
</evidence>
<name>A7SFC4_NEMVE</name>
<comment type="similarity">
    <text evidence="3 12">Belongs to the SWEET sugar transporter family.</text>
</comment>
<feature type="transmembrane region" description="Helical" evidence="12">
    <location>
        <begin position="97"/>
        <end position="115"/>
    </location>
</feature>
<dbReference type="Pfam" id="PF03083">
    <property type="entry name" value="MtN3_slv"/>
    <property type="match status" value="2"/>
</dbReference>
<dbReference type="PANTHER" id="PTHR10791">
    <property type="entry name" value="RAG1-ACTIVATING PROTEIN 1"/>
    <property type="match status" value="1"/>
</dbReference>
<keyword evidence="10" id="KW-0333">Golgi apparatus</keyword>
<evidence type="ECO:0000313" key="14">
    <source>
        <dbReference type="Proteomes" id="UP000001593"/>
    </source>
</evidence>
<dbReference type="GO" id="GO:0051119">
    <property type="term" value="F:sugar transmembrane transporter activity"/>
    <property type="evidence" value="ECO:0000318"/>
    <property type="project" value="GO_Central"/>
</dbReference>
<dbReference type="AlphaFoldDB" id="A7SFC4"/>
<dbReference type="InterPro" id="IPR047664">
    <property type="entry name" value="SWEET"/>
</dbReference>
<organism evidence="13 14">
    <name type="scientific">Nematostella vectensis</name>
    <name type="common">Starlet sea anemone</name>
    <dbReference type="NCBI Taxonomy" id="45351"/>
    <lineage>
        <taxon>Eukaryota</taxon>
        <taxon>Metazoa</taxon>
        <taxon>Cnidaria</taxon>
        <taxon>Anthozoa</taxon>
        <taxon>Hexacorallia</taxon>
        <taxon>Actiniaria</taxon>
        <taxon>Edwardsiidae</taxon>
        <taxon>Nematostella</taxon>
    </lineage>
</organism>
<feature type="transmembrane region" description="Helical" evidence="12">
    <location>
        <begin position="121"/>
        <end position="148"/>
    </location>
</feature>
<evidence type="ECO:0000256" key="4">
    <source>
        <dbReference type="ARBA" id="ARBA00022448"/>
    </source>
</evidence>
<evidence type="ECO:0000313" key="13">
    <source>
        <dbReference type="EMBL" id="EDO37599.1"/>
    </source>
</evidence>
<evidence type="ECO:0000256" key="12">
    <source>
        <dbReference type="RuleBase" id="RU910715"/>
    </source>
</evidence>
<evidence type="ECO:0000256" key="3">
    <source>
        <dbReference type="ARBA" id="ARBA00007809"/>
    </source>
</evidence>
<evidence type="ECO:0000256" key="5">
    <source>
        <dbReference type="ARBA" id="ARBA00022475"/>
    </source>
</evidence>
<evidence type="ECO:0000256" key="6">
    <source>
        <dbReference type="ARBA" id="ARBA00022597"/>
    </source>
</evidence>
<dbReference type="FunFam" id="1.20.1280.290:FF:000010">
    <property type="entry name" value="Sugar transporter SWEET"/>
    <property type="match status" value="1"/>
</dbReference>
<feature type="transmembrane region" description="Helical" evidence="12">
    <location>
        <begin position="65"/>
        <end position="85"/>
    </location>
</feature>
<proteinExistence type="inferred from homology"/>
<dbReference type="GO" id="GO:0005886">
    <property type="term" value="C:plasma membrane"/>
    <property type="evidence" value="ECO:0007669"/>
    <property type="project" value="UniProtKB-SubCell"/>
</dbReference>
<dbReference type="eggNOG" id="KOG1623">
    <property type="taxonomic scope" value="Eukaryota"/>
</dbReference>
<feature type="transmembrane region" description="Helical" evidence="12">
    <location>
        <begin position="39"/>
        <end position="59"/>
    </location>
</feature>
<sequence length="225" mass="24700">MDAKALLSWTATISQFGMLLSGAQICLRIQRQGSTGDVAVLPFLATCASSILWTKYGLLTKDFPITVISAAGIIFQSLYLLIFYLNSRDKKTLNPKLFWSFCLVCGVLSYIKYHVMDKETAVFHLGLVCSVFSVAVYGSPLVSLATVIRKKSTECLTFSLCLANFLVSLQWAMYGKLAQDNFITVPNSVGALLGSLQLSLFVCYPSTPQRTVTYTPGSKPSSWEV</sequence>
<evidence type="ECO:0000256" key="10">
    <source>
        <dbReference type="ARBA" id="ARBA00023034"/>
    </source>
</evidence>
<evidence type="ECO:0000256" key="11">
    <source>
        <dbReference type="ARBA" id="ARBA00023136"/>
    </source>
</evidence>
<dbReference type="FunFam" id="1.20.1280.290:FF:000004">
    <property type="entry name" value="Sugar transporter SWEET"/>
    <property type="match status" value="1"/>
</dbReference>
<dbReference type="InParanoid" id="A7SFC4"/>
<keyword evidence="5" id="KW-1003">Cell membrane</keyword>
<dbReference type="PANTHER" id="PTHR10791:SF112">
    <property type="entry name" value="SUGAR TRANSPORTER SWEET1"/>
    <property type="match status" value="1"/>
</dbReference>
<keyword evidence="8" id="KW-0677">Repeat</keyword>
<keyword evidence="9 12" id="KW-1133">Transmembrane helix</keyword>
<comment type="function">
    <text evidence="12">Mediates sugar transport across membranes.</text>
</comment>
<feature type="transmembrane region" description="Helical" evidence="12">
    <location>
        <begin position="155"/>
        <end position="173"/>
    </location>
</feature>